<evidence type="ECO:0000313" key="2">
    <source>
        <dbReference type="Proteomes" id="UP000642748"/>
    </source>
</evidence>
<protein>
    <submittedName>
        <fullName evidence="1">Uncharacterized protein</fullName>
    </submittedName>
</protein>
<comment type="caution">
    <text evidence="1">The sequence shown here is derived from an EMBL/GenBank/DDBJ whole genome shotgun (WGS) entry which is preliminary data.</text>
</comment>
<proteinExistence type="predicted"/>
<dbReference type="Proteomes" id="UP000642748">
    <property type="component" value="Unassembled WGS sequence"/>
</dbReference>
<name>A0A8J3VX75_9ACTN</name>
<dbReference type="RefSeq" id="WP_203924964.1">
    <property type="nucleotide sequence ID" value="NZ_BONZ01000142.1"/>
</dbReference>
<organism evidence="1 2">
    <name type="scientific">Rugosimonospora africana</name>
    <dbReference type="NCBI Taxonomy" id="556532"/>
    <lineage>
        <taxon>Bacteria</taxon>
        <taxon>Bacillati</taxon>
        <taxon>Actinomycetota</taxon>
        <taxon>Actinomycetes</taxon>
        <taxon>Micromonosporales</taxon>
        <taxon>Micromonosporaceae</taxon>
        <taxon>Rugosimonospora</taxon>
    </lineage>
</organism>
<gene>
    <name evidence="1" type="ORF">Raf01_97660</name>
</gene>
<accession>A0A8J3VX75</accession>
<dbReference type="AlphaFoldDB" id="A0A8J3VX75"/>
<reference evidence="1" key="1">
    <citation type="submission" date="2021-01" db="EMBL/GenBank/DDBJ databases">
        <title>Whole genome shotgun sequence of Rugosimonospora africana NBRC 104875.</title>
        <authorList>
            <person name="Komaki H."/>
            <person name="Tamura T."/>
        </authorList>
    </citation>
    <scope>NUCLEOTIDE SEQUENCE</scope>
    <source>
        <strain evidence="1">NBRC 104875</strain>
    </source>
</reference>
<keyword evidence="2" id="KW-1185">Reference proteome</keyword>
<sequence length="224" mass="24854">MSYDLYFWLSGAARHPRRLADRLADEKADGLVPDKRVLAFRAELLRRWPDLADMIAPWHQDLGRRQPWGRTDLADRFVGVTLPYGWEGTSALPVLAAGYGLDSYDPQSEQLVSPGSLPQDRGVLDDVAQVDGWVNEQHVVQLLRQISVYIGYAYDDLDEAALTGALDDTNDEAVDGWFDYPLVGTPTLVIRLAQSPGSAVVSVRVEGTMDLVLATRIETVMDLL</sequence>
<dbReference type="EMBL" id="BONZ01000142">
    <property type="protein sequence ID" value="GIH21594.1"/>
    <property type="molecule type" value="Genomic_DNA"/>
</dbReference>
<evidence type="ECO:0000313" key="1">
    <source>
        <dbReference type="EMBL" id="GIH21594.1"/>
    </source>
</evidence>